<organism evidence="1 2">
    <name type="scientific">Araneus ventricosus</name>
    <name type="common">Orbweaver spider</name>
    <name type="synonym">Epeira ventricosa</name>
    <dbReference type="NCBI Taxonomy" id="182803"/>
    <lineage>
        <taxon>Eukaryota</taxon>
        <taxon>Metazoa</taxon>
        <taxon>Ecdysozoa</taxon>
        <taxon>Arthropoda</taxon>
        <taxon>Chelicerata</taxon>
        <taxon>Arachnida</taxon>
        <taxon>Araneae</taxon>
        <taxon>Araneomorphae</taxon>
        <taxon>Entelegynae</taxon>
        <taxon>Araneoidea</taxon>
        <taxon>Araneidae</taxon>
        <taxon>Araneus</taxon>
    </lineage>
</organism>
<evidence type="ECO:0000313" key="1">
    <source>
        <dbReference type="EMBL" id="GBL79655.1"/>
    </source>
</evidence>
<dbReference type="AlphaFoldDB" id="A0A4Y2AKD1"/>
<evidence type="ECO:0000313" key="2">
    <source>
        <dbReference type="Proteomes" id="UP000499080"/>
    </source>
</evidence>
<dbReference type="EMBL" id="BGPR01000019">
    <property type="protein sequence ID" value="GBL79655.1"/>
    <property type="molecule type" value="Genomic_DNA"/>
</dbReference>
<dbReference type="Proteomes" id="UP000499080">
    <property type="component" value="Unassembled WGS sequence"/>
</dbReference>
<accession>A0A4Y2AKD1</accession>
<proteinExistence type="predicted"/>
<gene>
    <name evidence="1" type="ORF">AVEN_18200_1</name>
</gene>
<protein>
    <submittedName>
        <fullName evidence="1">Uncharacterized protein</fullName>
    </submittedName>
</protein>
<reference evidence="1 2" key="1">
    <citation type="journal article" date="2019" name="Sci. Rep.">
        <title>Orb-weaving spider Araneus ventricosus genome elucidates the spidroin gene catalogue.</title>
        <authorList>
            <person name="Kono N."/>
            <person name="Nakamura H."/>
            <person name="Ohtoshi R."/>
            <person name="Moran D.A.P."/>
            <person name="Shinohara A."/>
            <person name="Yoshida Y."/>
            <person name="Fujiwara M."/>
            <person name="Mori M."/>
            <person name="Tomita M."/>
            <person name="Arakawa K."/>
        </authorList>
    </citation>
    <scope>NUCLEOTIDE SEQUENCE [LARGE SCALE GENOMIC DNA]</scope>
</reference>
<comment type="caution">
    <text evidence="1">The sequence shown here is derived from an EMBL/GenBank/DDBJ whole genome shotgun (WGS) entry which is preliminary data.</text>
</comment>
<name>A0A4Y2AKD1_ARAVE</name>
<sequence length="93" mass="10574">MVWLIEPLVTRSEGNRNVRRTLSFFMQWTQSRADQDKAARKKNVSRSCSSILQREEDRVILQVSVLQVSAGHVACPAWVSFESCGYVVLCQAD</sequence>
<keyword evidence="2" id="KW-1185">Reference proteome</keyword>